<dbReference type="InterPro" id="IPR041238">
    <property type="entry name" value="Rap1a"/>
</dbReference>
<feature type="domain" description="Rap1a immunity protein" evidence="1">
    <location>
        <begin position="8"/>
        <end position="102"/>
    </location>
</feature>
<reference evidence="2" key="1">
    <citation type="submission" date="2018-06" db="EMBL/GenBank/DDBJ databases">
        <authorList>
            <person name="Zhirakovskaya E."/>
        </authorList>
    </citation>
    <scope>NUCLEOTIDE SEQUENCE</scope>
</reference>
<proteinExistence type="predicted"/>
<organism evidence="2">
    <name type="scientific">hydrothermal vent metagenome</name>
    <dbReference type="NCBI Taxonomy" id="652676"/>
    <lineage>
        <taxon>unclassified sequences</taxon>
        <taxon>metagenomes</taxon>
        <taxon>ecological metagenomes</taxon>
    </lineage>
</organism>
<gene>
    <name evidence="2" type="ORF">MNBD_GAMMA19-1752</name>
</gene>
<dbReference type="AlphaFoldDB" id="A0A3B1AS81"/>
<dbReference type="Pfam" id="PF18602">
    <property type="entry name" value="Rap1a"/>
    <property type="match status" value="1"/>
</dbReference>
<accession>A0A3B1AS81</accession>
<dbReference type="EMBL" id="UOFV01000062">
    <property type="protein sequence ID" value="VAW95586.1"/>
    <property type="molecule type" value="Genomic_DNA"/>
</dbReference>
<evidence type="ECO:0000259" key="1">
    <source>
        <dbReference type="Pfam" id="PF18602"/>
    </source>
</evidence>
<name>A0A3B1AS81_9ZZZZ</name>
<sequence>GLKQEPDTLSDADQNSAFVCMAYLSSMMATAQHANDRAKLRYSLLTEGRANRHDFGLYCFDWQLSYQKVARIVLEFGRSNPVYLQQPAHKLAIRALQTAFPCR</sequence>
<protein>
    <recommendedName>
        <fullName evidence="1">Rap1a immunity protein domain-containing protein</fullName>
    </recommendedName>
</protein>
<feature type="non-terminal residue" evidence="2">
    <location>
        <position position="1"/>
    </location>
</feature>
<evidence type="ECO:0000313" key="2">
    <source>
        <dbReference type="EMBL" id="VAW95586.1"/>
    </source>
</evidence>